<feature type="domain" description="PX" evidence="1">
    <location>
        <begin position="47"/>
        <end position="146"/>
    </location>
</feature>
<dbReference type="PROSITE" id="PS50195">
    <property type="entry name" value="PX"/>
    <property type="match status" value="1"/>
</dbReference>
<comment type="caution">
    <text evidence="2">The sequence shown here is derived from an EMBL/GenBank/DDBJ whole genome shotgun (WGS) entry which is preliminary data.</text>
</comment>
<dbReference type="Gene3D" id="3.30.1520.10">
    <property type="entry name" value="Phox-like domain"/>
    <property type="match status" value="1"/>
</dbReference>
<proteinExistence type="predicted"/>
<dbReference type="AlphaFoldDB" id="A0A9P5PZS1"/>
<dbReference type="Proteomes" id="UP000772434">
    <property type="component" value="Unassembled WGS sequence"/>
</dbReference>
<dbReference type="GO" id="GO:0035091">
    <property type="term" value="F:phosphatidylinositol binding"/>
    <property type="evidence" value="ECO:0007669"/>
    <property type="project" value="InterPro"/>
</dbReference>
<evidence type="ECO:0000259" key="1">
    <source>
        <dbReference type="PROSITE" id="PS50195"/>
    </source>
</evidence>
<dbReference type="InterPro" id="IPR001683">
    <property type="entry name" value="PX_dom"/>
</dbReference>
<dbReference type="SUPFAM" id="SSF64268">
    <property type="entry name" value="PX domain"/>
    <property type="match status" value="1"/>
</dbReference>
<dbReference type="GO" id="GO:0016197">
    <property type="term" value="P:endosomal transport"/>
    <property type="evidence" value="ECO:0007669"/>
    <property type="project" value="TreeGrafter"/>
</dbReference>
<gene>
    <name evidence="2" type="ORF">BDP27DRAFT_1418154</name>
</gene>
<dbReference type="EMBL" id="JADNRY010000025">
    <property type="protein sequence ID" value="KAF9072234.1"/>
    <property type="molecule type" value="Genomic_DNA"/>
</dbReference>
<dbReference type="GO" id="GO:0097320">
    <property type="term" value="P:plasma membrane tubulation"/>
    <property type="evidence" value="ECO:0007669"/>
    <property type="project" value="TreeGrafter"/>
</dbReference>
<dbReference type="GO" id="GO:0006897">
    <property type="term" value="P:endocytosis"/>
    <property type="evidence" value="ECO:0007669"/>
    <property type="project" value="TreeGrafter"/>
</dbReference>
<dbReference type="GO" id="GO:0031410">
    <property type="term" value="C:cytoplasmic vesicle"/>
    <property type="evidence" value="ECO:0007669"/>
    <property type="project" value="TreeGrafter"/>
</dbReference>
<dbReference type="GO" id="GO:0005886">
    <property type="term" value="C:plasma membrane"/>
    <property type="evidence" value="ECO:0007669"/>
    <property type="project" value="TreeGrafter"/>
</dbReference>
<dbReference type="InterPro" id="IPR036871">
    <property type="entry name" value="PX_dom_sf"/>
</dbReference>
<evidence type="ECO:0000313" key="3">
    <source>
        <dbReference type="Proteomes" id="UP000772434"/>
    </source>
</evidence>
<dbReference type="Pfam" id="PF00787">
    <property type="entry name" value="PX"/>
    <property type="match status" value="1"/>
</dbReference>
<dbReference type="OrthoDB" id="2678922at2759"/>
<evidence type="ECO:0000313" key="2">
    <source>
        <dbReference type="EMBL" id="KAF9072234.1"/>
    </source>
</evidence>
<accession>A0A9P5PZS1</accession>
<name>A0A9P5PZS1_9AGAR</name>
<dbReference type="PANTHER" id="PTHR45827:SF1">
    <property type="entry name" value="SORTING NEXIN"/>
    <property type="match status" value="1"/>
</dbReference>
<sequence>MGKAADTVITANTHFGESIWPSHEKISSSEDEETDRHLVDAGHTWKSKLPLFKVIVHWPSIFSGAYTVYNVTSLFNAPHSNSSSPPPSPTRITVQRRFSQSVILPTALSHRLVVVALVPGKQYARRFNDDFVEARRGDLERQASNL</sequence>
<dbReference type="PANTHER" id="PTHR45827">
    <property type="entry name" value="SORTING NEXIN"/>
    <property type="match status" value="1"/>
</dbReference>
<organism evidence="2 3">
    <name type="scientific">Rhodocollybia butyracea</name>
    <dbReference type="NCBI Taxonomy" id="206335"/>
    <lineage>
        <taxon>Eukaryota</taxon>
        <taxon>Fungi</taxon>
        <taxon>Dikarya</taxon>
        <taxon>Basidiomycota</taxon>
        <taxon>Agaricomycotina</taxon>
        <taxon>Agaricomycetes</taxon>
        <taxon>Agaricomycetidae</taxon>
        <taxon>Agaricales</taxon>
        <taxon>Marasmiineae</taxon>
        <taxon>Omphalotaceae</taxon>
        <taxon>Rhodocollybia</taxon>
    </lineage>
</organism>
<keyword evidence="3" id="KW-1185">Reference proteome</keyword>
<protein>
    <recommendedName>
        <fullName evidence="1">PX domain-containing protein</fullName>
    </recommendedName>
</protein>
<reference evidence="2" key="1">
    <citation type="submission" date="2020-11" db="EMBL/GenBank/DDBJ databases">
        <authorList>
            <consortium name="DOE Joint Genome Institute"/>
            <person name="Ahrendt S."/>
            <person name="Riley R."/>
            <person name="Andreopoulos W."/>
            <person name="Labutti K."/>
            <person name="Pangilinan J."/>
            <person name="Ruiz-Duenas F.J."/>
            <person name="Barrasa J.M."/>
            <person name="Sanchez-Garcia M."/>
            <person name="Camarero S."/>
            <person name="Miyauchi S."/>
            <person name="Serrano A."/>
            <person name="Linde D."/>
            <person name="Babiker R."/>
            <person name="Drula E."/>
            <person name="Ayuso-Fernandez I."/>
            <person name="Pacheco R."/>
            <person name="Padilla G."/>
            <person name="Ferreira P."/>
            <person name="Barriuso J."/>
            <person name="Kellner H."/>
            <person name="Castanera R."/>
            <person name="Alfaro M."/>
            <person name="Ramirez L."/>
            <person name="Pisabarro A.G."/>
            <person name="Kuo A."/>
            <person name="Tritt A."/>
            <person name="Lipzen A."/>
            <person name="He G."/>
            <person name="Yan M."/>
            <person name="Ng V."/>
            <person name="Cullen D."/>
            <person name="Martin F."/>
            <person name="Rosso M.-N."/>
            <person name="Henrissat B."/>
            <person name="Hibbett D."/>
            <person name="Martinez A.T."/>
            <person name="Grigoriev I.V."/>
        </authorList>
    </citation>
    <scope>NUCLEOTIDE SEQUENCE</scope>
    <source>
        <strain evidence="2">AH 40177</strain>
    </source>
</reference>